<dbReference type="Gene3D" id="3.90.930.12">
    <property type="entry name" value="Ribosomal protein L6, alpha-beta domain"/>
    <property type="match status" value="2"/>
</dbReference>
<dbReference type="EMBL" id="BABT02000163">
    <property type="protein sequence ID" value="GAA98721.1"/>
    <property type="molecule type" value="Genomic_DNA"/>
</dbReference>
<dbReference type="InterPro" id="IPR000702">
    <property type="entry name" value="Ribosomal_uL6-like"/>
</dbReference>
<gene>
    <name evidence="7" type="primary">Mo05409</name>
    <name evidence="7" type="ORF">E5Q_05409</name>
</gene>
<organism evidence="7 8">
    <name type="scientific">Mixia osmundae (strain CBS 9802 / IAM 14324 / JCM 22182 / KY 12970)</name>
    <dbReference type="NCBI Taxonomy" id="764103"/>
    <lineage>
        <taxon>Eukaryota</taxon>
        <taxon>Fungi</taxon>
        <taxon>Dikarya</taxon>
        <taxon>Basidiomycota</taxon>
        <taxon>Pucciniomycotina</taxon>
        <taxon>Mixiomycetes</taxon>
        <taxon>Mixiales</taxon>
        <taxon>Mixiaceae</taxon>
        <taxon>Mixia</taxon>
    </lineage>
</organism>
<dbReference type="STRING" id="764103.G7E7B1"/>
<dbReference type="eggNOG" id="KOG3254">
    <property type="taxonomic scope" value="Eukaryota"/>
</dbReference>
<dbReference type="FunCoup" id="G7E7B1">
    <property type="interactions" value="185"/>
</dbReference>
<keyword evidence="3 4" id="KW-0687">Ribonucleoprotein</keyword>
<dbReference type="AlphaFoldDB" id="G7E7B1"/>
<dbReference type="OrthoDB" id="540873at2759"/>
<dbReference type="InterPro" id="IPR019906">
    <property type="entry name" value="Ribosomal_uL6_bac-type"/>
</dbReference>
<dbReference type="HOGENOM" id="CLU_065464_1_0_1"/>
<keyword evidence="8" id="KW-1185">Reference proteome</keyword>
<reference evidence="7 8" key="2">
    <citation type="journal article" date="2012" name="Open Biol.">
        <title>Characteristics of nucleosomes and linker DNA regions on the genome of the basidiomycete Mixia osmundae revealed by mono- and dinucleosome mapping.</title>
        <authorList>
            <person name="Nishida H."/>
            <person name="Kondo S."/>
            <person name="Matsumoto T."/>
            <person name="Suzuki Y."/>
            <person name="Yoshikawa H."/>
            <person name="Taylor T.D."/>
            <person name="Sugiyama J."/>
        </authorList>
    </citation>
    <scope>NUCLEOTIDE SEQUENCE [LARGE SCALE GENOMIC DNA]</scope>
    <source>
        <strain evidence="8">CBS 9802 / IAM 14324 / JCM 22182 / KY 12970</strain>
    </source>
</reference>
<dbReference type="Pfam" id="PF00347">
    <property type="entry name" value="Ribosomal_L6"/>
    <property type="match status" value="1"/>
</dbReference>
<comment type="similarity">
    <text evidence="1 4">Belongs to the universal ribosomal protein uL6 family.</text>
</comment>
<dbReference type="PANTHER" id="PTHR11655:SF14">
    <property type="entry name" value="LARGE RIBOSOMAL SUBUNIT PROTEIN UL6M"/>
    <property type="match status" value="1"/>
</dbReference>
<dbReference type="GO" id="GO:0005762">
    <property type="term" value="C:mitochondrial large ribosomal subunit"/>
    <property type="evidence" value="ECO:0007669"/>
    <property type="project" value="TreeGrafter"/>
</dbReference>
<evidence type="ECO:0000256" key="5">
    <source>
        <dbReference type="SAM" id="MobiDB-lite"/>
    </source>
</evidence>
<evidence type="ECO:0000256" key="4">
    <source>
        <dbReference type="RuleBase" id="RU003869"/>
    </source>
</evidence>
<dbReference type="InterPro" id="IPR020040">
    <property type="entry name" value="Ribosomal_uL6_a/b-dom"/>
</dbReference>
<accession>G7E7B1</accession>
<dbReference type="GO" id="GO:0003735">
    <property type="term" value="F:structural constituent of ribosome"/>
    <property type="evidence" value="ECO:0007669"/>
    <property type="project" value="InterPro"/>
</dbReference>
<feature type="region of interest" description="Disordered" evidence="5">
    <location>
        <begin position="218"/>
        <end position="244"/>
    </location>
</feature>
<evidence type="ECO:0000259" key="6">
    <source>
        <dbReference type="Pfam" id="PF00347"/>
    </source>
</evidence>
<evidence type="ECO:0000256" key="1">
    <source>
        <dbReference type="ARBA" id="ARBA00009356"/>
    </source>
</evidence>
<reference evidence="7 8" key="1">
    <citation type="journal article" date="2011" name="J. Gen. Appl. Microbiol.">
        <title>Draft genome sequencing of the enigmatic basidiomycete Mixia osmundae.</title>
        <authorList>
            <person name="Nishida H."/>
            <person name="Nagatsuka Y."/>
            <person name="Sugiyama J."/>
        </authorList>
    </citation>
    <scope>NUCLEOTIDE SEQUENCE [LARGE SCALE GENOMIC DNA]</scope>
    <source>
        <strain evidence="8">CBS 9802 / IAM 14324 / JCM 22182 / KY 12970</strain>
    </source>
</reference>
<dbReference type="PRINTS" id="PR00059">
    <property type="entry name" value="RIBOSOMALL6"/>
</dbReference>
<name>G7E7B1_MIXOS</name>
<comment type="caution">
    <text evidence="7">The sequence shown here is derived from an EMBL/GenBank/DDBJ whole genome shotgun (WGS) entry which is preliminary data.</text>
</comment>
<feature type="compositionally biased region" description="Basic and acidic residues" evidence="5">
    <location>
        <begin position="229"/>
        <end position="238"/>
    </location>
</feature>
<dbReference type="InParanoid" id="G7E7B1"/>
<sequence length="244" mass="26681">MLPCTCRALRVRLRAGFSKSATARSHVGKDPVEIPPGISFSIRPLPDKPSAKRARMDLAELAVTGPKGIVNVEIASCVTLRVGDTVLPNKTPKTLSPANAGSTVQVEIAKPAVKYQRGVWGLTRMLIYNAIRGVTVPFTREIELVGVGYRVTLEPNPKSDTGGQQLTFRLGYPNPFEAPLPPGMTAEVLSPTRVVITSVDNHLLGEYAANIRRQRPPEPYRGKGVFVHNGEKRDTIKRKDIKKK</sequence>
<feature type="domain" description="Large ribosomal subunit protein uL6 alpha-beta" evidence="6">
    <location>
        <begin position="145"/>
        <end position="225"/>
    </location>
</feature>
<dbReference type="GO" id="GO:0019843">
    <property type="term" value="F:rRNA binding"/>
    <property type="evidence" value="ECO:0007669"/>
    <property type="project" value="InterPro"/>
</dbReference>
<dbReference type="Proteomes" id="UP000009131">
    <property type="component" value="Unassembled WGS sequence"/>
</dbReference>
<dbReference type="OMA" id="RERHGLC"/>
<dbReference type="SUPFAM" id="SSF56053">
    <property type="entry name" value="Ribosomal protein L6"/>
    <property type="match status" value="2"/>
</dbReference>
<dbReference type="GO" id="GO:0006412">
    <property type="term" value="P:translation"/>
    <property type="evidence" value="ECO:0007669"/>
    <property type="project" value="InterPro"/>
</dbReference>
<evidence type="ECO:0000256" key="3">
    <source>
        <dbReference type="ARBA" id="ARBA00023274"/>
    </source>
</evidence>
<dbReference type="RefSeq" id="XP_014571274.1">
    <property type="nucleotide sequence ID" value="XM_014715788.1"/>
</dbReference>
<dbReference type="PANTHER" id="PTHR11655">
    <property type="entry name" value="60S/50S RIBOSOMAL PROTEIN L6/L9"/>
    <property type="match status" value="1"/>
</dbReference>
<proteinExistence type="inferred from homology"/>
<evidence type="ECO:0000256" key="2">
    <source>
        <dbReference type="ARBA" id="ARBA00022980"/>
    </source>
</evidence>
<dbReference type="InterPro" id="IPR036789">
    <property type="entry name" value="Ribosomal_uL6-like_a/b-dom_sf"/>
</dbReference>
<protein>
    <recommendedName>
        <fullName evidence="6">Large ribosomal subunit protein uL6 alpha-beta domain-containing protein</fullName>
    </recommendedName>
</protein>
<evidence type="ECO:0000313" key="8">
    <source>
        <dbReference type="Proteomes" id="UP000009131"/>
    </source>
</evidence>
<evidence type="ECO:0000313" key="7">
    <source>
        <dbReference type="EMBL" id="GAA98721.1"/>
    </source>
</evidence>
<keyword evidence="2 4" id="KW-0689">Ribosomal protein</keyword>